<dbReference type="Pfam" id="PF05721">
    <property type="entry name" value="PhyH"/>
    <property type="match status" value="1"/>
</dbReference>
<dbReference type="InterPro" id="IPR008775">
    <property type="entry name" value="Phytyl_CoA_dOase-like"/>
</dbReference>
<organism evidence="1 2">
    <name type="scientific">Microcoleus anatoxicus PTRS2</name>
    <dbReference type="NCBI Taxonomy" id="2705321"/>
    <lineage>
        <taxon>Bacteria</taxon>
        <taxon>Bacillati</taxon>
        <taxon>Cyanobacteriota</taxon>
        <taxon>Cyanophyceae</taxon>
        <taxon>Oscillatoriophycideae</taxon>
        <taxon>Oscillatoriales</taxon>
        <taxon>Microcoleaceae</taxon>
        <taxon>Microcoleus</taxon>
        <taxon>Microcoleus anatoxicus</taxon>
    </lineage>
</organism>
<sequence>MIDKAQHQQYQSSHSKILSQQGYLVCHKVIDQAVIRQMQNYLAARLDNLRDRFQEWSGGKDVTSVESYRYHSDRIAEYEAMGLPKDLRHFLRGEFDLETRLSAEIRDFLATLSLRELVADVFGETRYFLHYPPMLRFKVPRADQTIVPPHQDSAYSTHIERFITAWVPLTPITEEVGGVTFYQGTQELGNLTHGSSGAWESRAFFDESTYAAYSPQMAPGDVLFFTPTIVHASALNTSNNIIRFSIDMRAFSTNTVSSKSFYDPWSGEVHKTN</sequence>
<protein>
    <submittedName>
        <fullName evidence="1">Phytanoyl-CoA dioxygenase family protein</fullName>
    </submittedName>
</protein>
<dbReference type="RefSeq" id="WP_340541347.1">
    <property type="nucleotide sequence ID" value="NZ_JBBLXS010000074.1"/>
</dbReference>
<name>A0ABU8YKA9_9CYAN</name>
<evidence type="ECO:0000313" key="2">
    <source>
        <dbReference type="Proteomes" id="UP001384579"/>
    </source>
</evidence>
<comment type="caution">
    <text evidence="1">The sequence shown here is derived from an EMBL/GenBank/DDBJ whole genome shotgun (WGS) entry which is preliminary data.</text>
</comment>
<dbReference type="PANTHER" id="PTHR20883">
    <property type="entry name" value="PHYTANOYL-COA DIOXYGENASE DOMAIN CONTAINING 1"/>
    <property type="match status" value="1"/>
</dbReference>
<keyword evidence="1" id="KW-0560">Oxidoreductase</keyword>
<reference evidence="1 2" key="1">
    <citation type="journal article" date="2020" name="Harmful Algae">
        <title>Molecular and morphological characterization of a novel dihydroanatoxin-a producing Microcoleus species (cyanobacteria) from the Russian River, California, USA.</title>
        <authorList>
            <person name="Conklin K.Y."/>
            <person name="Stancheva R."/>
            <person name="Otten T.G."/>
            <person name="Fadness R."/>
            <person name="Boyer G.L."/>
            <person name="Read B."/>
            <person name="Zhang X."/>
            <person name="Sheath R.G."/>
        </authorList>
    </citation>
    <scope>NUCLEOTIDE SEQUENCE [LARGE SCALE GENOMIC DNA]</scope>
    <source>
        <strain evidence="1 2">PTRS2</strain>
    </source>
</reference>
<dbReference type="Proteomes" id="UP001384579">
    <property type="component" value="Unassembled WGS sequence"/>
</dbReference>
<gene>
    <name evidence="1" type="ORF">WMG39_07990</name>
</gene>
<keyword evidence="1" id="KW-0223">Dioxygenase</keyword>
<dbReference type="GO" id="GO:0051213">
    <property type="term" value="F:dioxygenase activity"/>
    <property type="evidence" value="ECO:0007669"/>
    <property type="project" value="UniProtKB-KW"/>
</dbReference>
<dbReference type="PANTHER" id="PTHR20883:SF48">
    <property type="entry name" value="ECTOINE DIOXYGENASE"/>
    <property type="match status" value="1"/>
</dbReference>
<keyword evidence="2" id="KW-1185">Reference proteome</keyword>
<accession>A0ABU8YKA9</accession>
<dbReference type="EMBL" id="JBBLXS010000074">
    <property type="protein sequence ID" value="MEK0184797.1"/>
    <property type="molecule type" value="Genomic_DNA"/>
</dbReference>
<evidence type="ECO:0000313" key="1">
    <source>
        <dbReference type="EMBL" id="MEK0184797.1"/>
    </source>
</evidence>
<dbReference type="SUPFAM" id="SSF51197">
    <property type="entry name" value="Clavaminate synthase-like"/>
    <property type="match status" value="1"/>
</dbReference>
<dbReference type="Gene3D" id="2.60.120.620">
    <property type="entry name" value="q2cbj1_9rhob like domain"/>
    <property type="match status" value="1"/>
</dbReference>
<proteinExistence type="predicted"/>